<keyword evidence="2" id="KW-0812">Transmembrane</keyword>
<evidence type="ECO:0000313" key="3">
    <source>
        <dbReference type="EMBL" id="SCM01900.1"/>
    </source>
</evidence>
<sequence>MDKQSRKISIKVNGTEAKYEEKQKGVDEFDWKVVESQTPQNVVPFQQVKSSKIKTFREKWSNVLVFTIATAIIMGTALGMGMLHLLTGKGAREEHTAMTSQQYTAETKPKETSMEEQKEGASKVENTNAALAPITLFFVQGGLYSSEEKGQAAVKEWKENGRIAALKPNGDKYALVAGIMSDEKAAGKLMEQYKNDGIPVLKKNWEITDKALLKNDKELGIFLSKLQSLYSHFIKYVSSTQIGEKGNQAEIAAIEKEWKGLEKEGAEIKRNDVKKLYTYTSVAVQTIKEGKQNKSTVAKLNQVVIDGLLSYEKIVSQKAK</sequence>
<dbReference type="RefSeq" id="WP_012095631.1">
    <property type="nucleotide sequence ID" value="NZ_CP024096.1"/>
</dbReference>
<accession>A0AAX2CL34</accession>
<gene>
    <name evidence="3" type="ORF">BCB44BAC_03575</name>
</gene>
<proteinExistence type="predicted"/>
<keyword evidence="2" id="KW-0472">Membrane</keyword>
<feature type="compositionally biased region" description="Basic and acidic residues" evidence="1">
    <location>
        <begin position="107"/>
        <end position="117"/>
    </location>
</feature>
<name>A0AAX2CL34_9BACI</name>
<evidence type="ECO:0000256" key="2">
    <source>
        <dbReference type="SAM" id="Phobius"/>
    </source>
</evidence>
<organism evidence="3 4">
    <name type="scientific">Bacillus cytotoxicus</name>
    <dbReference type="NCBI Taxonomy" id="580165"/>
    <lineage>
        <taxon>Bacteria</taxon>
        <taxon>Bacillati</taxon>
        <taxon>Bacillota</taxon>
        <taxon>Bacilli</taxon>
        <taxon>Bacillales</taxon>
        <taxon>Bacillaceae</taxon>
        <taxon>Bacillus</taxon>
        <taxon>Bacillus cereus group</taxon>
    </lineage>
</organism>
<dbReference type="Proteomes" id="UP000242164">
    <property type="component" value="Unassembled WGS sequence"/>
</dbReference>
<evidence type="ECO:0000256" key="1">
    <source>
        <dbReference type="SAM" id="MobiDB-lite"/>
    </source>
</evidence>
<protein>
    <submittedName>
        <fullName evidence="3">A0A073KIK2 (Stage II sporulation protein B)</fullName>
    </submittedName>
</protein>
<comment type="caution">
    <text evidence="3">The sequence shown here is derived from an EMBL/GenBank/DDBJ whole genome shotgun (WGS) entry which is preliminary data.</text>
</comment>
<feature type="region of interest" description="Disordered" evidence="1">
    <location>
        <begin position="95"/>
        <end position="117"/>
    </location>
</feature>
<dbReference type="GeneID" id="33898419"/>
<keyword evidence="2" id="KW-1133">Transmembrane helix</keyword>
<feature type="transmembrane region" description="Helical" evidence="2">
    <location>
        <begin position="63"/>
        <end position="86"/>
    </location>
</feature>
<dbReference type="AlphaFoldDB" id="A0AAX2CL34"/>
<evidence type="ECO:0000313" key="4">
    <source>
        <dbReference type="Proteomes" id="UP000242164"/>
    </source>
</evidence>
<reference evidence="3 4" key="1">
    <citation type="submission" date="2016-08" db="EMBL/GenBank/DDBJ databases">
        <authorList>
            <person name="Loux V."/>
            <person name="Rue O."/>
        </authorList>
    </citation>
    <scope>NUCLEOTIDE SEQUENCE [LARGE SCALE GENOMIC DNA]</scope>
    <source>
        <strain evidence="3 4">AFSSA_08CEB44bac</strain>
    </source>
</reference>
<dbReference type="EMBL" id="FMIK01000048">
    <property type="protein sequence ID" value="SCM01900.1"/>
    <property type="molecule type" value="Genomic_DNA"/>
</dbReference>